<dbReference type="SUPFAM" id="SSF47769">
    <property type="entry name" value="SAM/Pointed domain"/>
    <property type="match status" value="1"/>
</dbReference>
<keyword evidence="5" id="KW-0805">Transcription regulation</keyword>
<dbReference type="CDD" id="cd09578">
    <property type="entry name" value="SAM_Scm"/>
    <property type="match status" value="1"/>
</dbReference>
<feature type="compositionally biased region" description="Low complexity" evidence="9">
    <location>
        <begin position="606"/>
        <end position="630"/>
    </location>
</feature>
<dbReference type="InterPro" id="IPR047531">
    <property type="entry name" value="SAM_Scm-like"/>
</dbReference>
<evidence type="ECO:0000256" key="9">
    <source>
        <dbReference type="SAM" id="MobiDB-lite"/>
    </source>
</evidence>
<dbReference type="GO" id="GO:0045892">
    <property type="term" value="P:negative regulation of DNA-templated transcription"/>
    <property type="evidence" value="ECO:0007669"/>
    <property type="project" value="TreeGrafter"/>
</dbReference>
<evidence type="ECO:0000259" key="10">
    <source>
        <dbReference type="PROSITE" id="PS50105"/>
    </source>
</evidence>
<dbReference type="OrthoDB" id="5912862at2759"/>
<keyword evidence="6" id="KW-0804">Transcription</keyword>
<dbReference type="PANTHER" id="PTHR12247">
    <property type="entry name" value="POLYCOMB GROUP PROTEIN"/>
    <property type="match status" value="1"/>
</dbReference>
<protein>
    <submittedName>
        <fullName evidence="12">Polycomb protein SCMH1</fullName>
    </submittedName>
</protein>
<dbReference type="Gene3D" id="3.90.1150.190">
    <property type="entry name" value="SLED domain"/>
    <property type="match status" value="1"/>
</dbReference>
<evidence type="ECO:0000256" key="6">
    <source>
        <dbReference type="ARBA" id="ARBA00023163"/>
    </source>
</evidence>
<evidence type="ECO:0000256" key="5">
    <source>
        <dbReference type="ARBA" id="ARBA00023015"/>
    </source>
</evidence>
<dbReference type="InterPro" id="IPR038348">
    <property type="entry name" value="SLED_sf"/>
</dbReference>
<evidence type="ECO:0000256" key="1">
    <source>
        <dbReference type="ARBA" id="ARBA00004123"/>
    </source>
</evidence>
<dbReference type="KEGG" id="hazt:108664761"/>
<comment type="similarity">
    <text evidence="2">Belongs to the SCM family.</text>
</comment>
<feature type="compositionally biased region" description="Polar residues" evidence="9">
    <location>
        <begin position="182"/>
        <end position="193"/>
    </location>
</feature>
<organism evidence="11 12">
    <name type="scientific">Hyalella azteca</name>
    <name type="common">Amphipod</name>
    <dbReference type="NCBI Taxonomy" id="294128"/>
    <lineage>
        <taxon>Eukaryota</taxon>
        <taxon>Metazoa</taxon>
        <taxon>Ecdysozoa</taxon>
        <taxon>Arthropoda</taxon>
        <taxon>Crustacea</taxon>
        <taxon>Multicrustacea</taxon>
        <taxon>Malacostraca</taxon>
        <taxon>Eumalacostraca</taxon>
        <taxon>Peracarida</taxon>
        <taxon>Amphipoda</taxon>
        <taxon>Senticaudata</taxon>
        <taxon>Talitrida</taxon>
        <taxon>Talitroidea</taxon>
        <taxon>Hyalellidae</taxon>
        <taxon>Hyalella</taxon>
    </lineage>
</organism>
<dbReference type="RefSeq" id="XP_018006924.2">
    <property type="nucleotide sequence ID" value="XM_018151435.2"/>
</dbReference>
<dbReference type="Pfam" id="PF02820">
    <property type="entry name" value="MBT"/>
    <property type="match status" value="2"/>
</dbReference>
<evidence type="ECO:0000256" key="8">
    <source>
        <dbReference type="PROSITE-ProRule" id="PRU00459"/>
    </source>
</evidence>
<keyword evidence="3" id="KW-0678">Repressor</keyword>
<feature type="compositionally biased region" description="Basic and acidic residues" evidence="9">
    <location>
        <begin position="194"/>
        <end position="205"/>
    </location>
</feature>
<dbReference type="SUPFAM" id="SSF63748">
    <property type="entry name" value="Tudor/PWWP/MBT"/>
    <property type="match status" value="2"/>
</dbReference>
<dbReference type="AlphaFoldDB" id="A0A8B7N148"/>
<keyword evidence="11" id="KW-1185">Reference proteome</keyword>
<feature type="compositionally biased region" description="Polar residues" evidence="9">
    <location>
        <begin position="769"/>
        <end position="781"/>
    </location>
</feature>
<dbReference type="PANTHER" id="PTHR12247:SF132">
    <property type="entry name" value="POLYCOMB PROTEIN SCM"/>
    <property type="match status" value="1"/>
</dbReference>
<keyword evidence="7" id="KW-0539">Nucleus</keyword>
<dbReference type="Gene3D" id="2.30.30.140">
    <property type="match status" value="2"/>
</dbReference>
<dbReference type="Gene3D" id="1.10.150.50">
    <property type="entry name" value="Transcription Factor, Ets-1"/>
    <property type="match status" value="1"/>
</dbReference>
<evidence type="ECO:0000313" key="11">
    <source>
        <dbReference type="Proteomes" id="UP000694843"/>
    </source>
</evidence>
<dbReference type="PROSITE" id="PS51079">
    <property type="entry name" value="MBT"/>
    <property type="match status" value="2"/>
</dbReference>
<feature type="region of interest" description="Disordered" evidence="9">
    <location>
        <begin position="487"/>
        <end position="509"/>
    </location>
</feature>
<feature type="compositionally biased region" description="Low complexity" evidence="9">
    <location>
        <begin position="670"/>
        <end position="718"/>
    </location>
</feature>
<keyword evidence="4" id="KW-0677">Repeat</keyword>
<dbReference type="InterPro" id="IPR001660">
    <property type="entry name" value="SAM"/>
</dbReference>
<dbReference type="SMART" id="SM00454">
    <property type="entry name" value="SAM"/>
    <property type="match status" value="1"/>
</dbReference>
<dbReference type="PROSITE" id="PS50105">
    <property type="entry name" value="SAM_DOMAIN"/>
    <property type="match status" value="1"/>
</dbReference>
<feature type="region of interest" description="Disordered" evidence="9">
    <location>
        <begin position="962"/>
        <end position="1029"/>
    </location>
</feature>
<feature type="region of interest" description="Disordered" evidence="9">
    <location>
        <begin position="172"/>
        <end position="224"/>
    </location>
</feature>
<name>A0A8B7N148_HYAAZ</name>
<dbReference type="SMART" id="SM00561">
    <property type="entry name" value="MBT"/>
    <property type="match status" value="2"/>
</dbReference>
<feature type="compositionally biased region" description="Polar residues" evidence="9">
    <location>
        <begin position="649"/>
        <end position="669"/>
    </location>
</feature>
<feature type="compositionally biased region" description="Basic and acidic residues" evidence="9">
    <location>
        <begin position="172"/>
        <end position="181"/>
    </location>
</feature>
<feature type="region of interest" description="Disordered" evidence="9">
    <location>
        <begin position="522"/>
        <end position="755"/>
    </location>
</feature>
<dbReference type="InterPro" id="IPR013761">
    <property type="entry name" value="SAM/pointed_sf"/>
</dbReference>
<feature type="repeat" description="MBT" evidence="8">
    <location>
        <begin position="367"/>
        <end position="468"/>
    </location>
</feature>
<feature type="repeat" description="MBT" evidence="8">
    <location>
        <begin position="260"/>
        <end position="359"/>
    </location>
</feature>
<dbReference type="GO" id="GO:0042393">
    <property type="term" value="F:histone binding"/>
    <property type="evidence" value="ECO:0007669"/>
    <property type="project" value="TreeGrafter"/>
</dbReference>
<evidence type="ECO:0000256" key="4">
    <source>
        <dbReference type="ARBA" id="ARBA00022737"/>
    </source>
</evidence>
<dbReference type="InterPro" id="IPR021987">
    <property type="entry name" value="SLED"/>
</dbReference>
<evidence type="ECO:0000313" key="12">
    <source>
        <dbReference type="RefSeq" id="XP_018006924.2"/>
    </source>
</evidence>
<dbReference type="OMA" id="ISSXSSA"/>
<feature type="compositionally biased region" description="Basic and acidic residues" evidence="9">
    <location>
        <begin position="582"/>
        <end position="596"/>
    </location>
</feature>
<sequence length="1107" mass="118719">MAHQASTAGTLQKAFKELMRPESILHIHIATDFKLVFQNCVANHSYEGPVHKMPANARGRPPKLPRACTWCAELRPQLKYVFPTPNTKKEFCSEMCLSEFRKALLKHGLCVHCDNVIRDTVFKCVSETELDGSADGGLDEGSAAAPRVTSLIAAVNKRLNACSEECQKAWEDGQKNGEKVETPNTDADSATRSSSKDKVLLEEAGSHSTGDASDSSFGLTSPTNGAQTLQGLSVAELHTSKRGRGLSAAALAMIEAAAEFNWPDYLQEENAVAAPPKCFKQHRTPPKNEFVVNMKLEALDPRNVTSTCIATVVGTLGPRLRLRLDGSDNKNDFWRLVDCNNEIHPIGHCEENGGMLQPPLGFRMNASSWPMFLLKTLHNAEVSPPDIFKDEPPTPSRNHFEPGMKLEAVDKKNPQLICAATVGAVDGDMIHVTFDGWRGAFDYWCRFDSRDIFPPGWCALSGHPLQPPGQMWGPPNSRYKARVLNIPASNTSSPTRREANSSGAGGKVNAASTNIIGKLSSAPTVSSTTTRGESVSSKAVENGNSTAGGGSGEKNSKKSSALTEKPDPSPNPDACGKSLRSAVHEGSLKKDPDKIPSAETRTTTNSSSSSSRVISKLSSSSSKDVSISIKDQYEFESSDMEDGAPSPLKQRSNPNITTKCKVTLSKTSPSKISGSLKITSSSHSSSSSNSNINTNSVSSNGTGVSNQSSSPLTSPSRSGNTVSIMPIYNKNKPNNNNSIAEKRPSTLSKTSQKTADEDNLVAGEANEIKATQKQKVVQPAQSPKPSKSPTEPHNKRSQLSASSVTTSGPKSPNIVVTEPDTSTVAKLSASVCVHVNHGCSPGPYLSPARVLEMPVRFGPGSLNRVLREAVQALVDCAYNPAVVAAMLPQGSGKVIIQVTESGESSSKTQRLPAVESEVALWQLLEALFEELLCCESFFAQQERAQQHCAKCARSPPQHLTQECEGRGQQQTAAAAADPLQDQGAQPLPAANSGNSKRSSSLDQPDASPGRQTAKKSRTESTSDSEGCDVRPCGDPVEWTVEDVISYIAAVSPQLACHADLFRKHEIDGKALLLLNSDMMMKYMGLKLGPALKICNLINKIRSKKHMF</sequence>
<feature type="compositionally biased region" description="Polar residues" evidence="9">
    <location>
        <begin position="797"/>
        <end position="810"/>
    </location>
</feature>
<gene>
    <name evidence="12" type="primary">LOC108664761</name>
</gene>
<feature type="region of interest" description="Disordered" evidence="9">
    <location>
        <begin position="768"/>
        <end position="817"/>
    </location>
</feature>
<dbReference type="CDD" id="cd20092">
    <property type="entry name" value="MBT_dScm-like_rpt2"/>
    <property type="match status" value="1"/>
</dbReference>
<dbReference type="GO" id="GO:0005634">
    <property type="term" value="C:nucleus"/>
    <property type="evidence" value="ECO:0007669"/>
    <property type="project" value="UniProtKB-SubCell"/>
</dbReference>
<evidence type="ECO:0000256" key="7">
    <source>
        <dbReference type="ARBA" id="ARBA00023242"/>
    </source>
</evidence>
<proteinExistence type="inferred from homology"/>
<feature type="compositionally biased region" description="Low complexity" evidence="9">
    <location>
        <begin position="967"/>
        <end position="986"/>
    </location>
</feature>
<reference evidence="12" key="1">
    <citation type="submission" date="2025-08" db="UniProtKB">
        <authorList>
            <consortium name="RefSeq"/>
        </authorList>
    </citation>
    <scope>IDENTIFICATION</scope>
    <source>
        <tissue evidence="12">Whole organism</tissue>
    </source>
</reference>
<dbReference type="CTD" id="41168"/>
<evidence type="ECO:0000256" key="3">
    <source>
        <dbReference type="ARBA" id="ARBA00022491"/>
    </source>
</evidence>
<dbReference type="Pfam" id="PF00536">
    <property type="entry name" value="SAM_1"/>
    <property type="match status" value="1"/>
</dbReference>
<comment type="subcellular location">
    <subcellularLocation>
        <location evidence="1">Nucleus</location>
    </subcellularLocation>
</comment>
<evidence type="ECO:0000256" key="2">
    <source>
        <dbReference type="ARBA" id="ARBA00008469"/>
    </source>
</evidence>
<dbReference type="InterPro" id="IPR004092">
    <property type="entry name" value="Mbt"/>
</dbReference>
<feature type="compositionally biased region" description="Polar residues" evidence="9">
    <location>
        <begin position="206"/>
        <end position="224"/>
    </location>
</feature>
<dbReference type="GO" id="GO:0003682">
    <property type="term" value="F:chromatin binding"/>
    <property type="evidence" value="ECO:0007669"/>
    <property type="project" value="TreeGrafter"/>
</dbReference>
<feature type="compositionally biased region" description="Polar residues" evidence="9">
    <location>
        <begin position="991"/>
        <end position="1002"/>
    </location>
</feature>
<dbReference type="Proteomes" id="UP000694843">
    <property type="component" value="Unplaced"/>
</dbReference>
<feature type="domain" description="SAM" evidence="10">
    <location>
        <begin position="1038"/>
        <end position="1103"/>
    </location>
</feature>
<accession>A0A8B7N148</accession>
<dbReference type="Pfam" id="PF12140">
    <property type="entry name" value="SLED"/>
    <property type="match status" value="1"/>
</dbReference>
<dbReference type="InterPro" id="IPR050548">
    <property type="entry name" value="PcG_chromatin_remod_factors"/>
</dbReference>
<feature type="compositionally biased region" description="Polar residues" evidence="9">
    <location>
        <begin position="522"/>
        <end position="545"/>
    </location>
</feature>
<dbReference type="GeneID" id="108664761"/>